<dbReference type="InterPro" id="IPR007197">
    <property type="entry name" value="rSAM"/>
</dbReference>
<dbReference type="SMART" id="SM00729">
    <property type="entry name" value="Elp3"/>
    <property type="match status" value="1"/>
</dbReference>
<protein>
    <submittedName>
        <fullName evidence="3">Unannotated protein</fullName>
    </submittedName>
</protein>
<dbReference type="GO" id="GO:0004109">
    <property type="term" value="F:coproporphyrinogen oxidase activity"/>
    <property type="evidence" value="ECO:0007669"/>
    <property type="project" value="InterPro"/>
</dbReference>
<evidence type="ECO:0000313" key="3">
    <source>
        <dbReference type="EMBL" id="CAB4614456.1"/>
    </source>
</evidence>
<dbReference type="Pfam" id="PF04055">
    <property type="entry name" value="Radical_SAM"/>
    <property type="match status" value="1"/>
</dbReference>
<dbReference type="SUPFAM" id="SSF102114">
    <property type="entry name" value="Radical SAM enzymes"/>
    <property type="match status" value="1"/>
</dbReference>
<dbReference type="PANTHER" id="PTHR13932:SF5">
    <property type="entry name" value="RADICAL S-ADENOSYL METHIONINE DOMAIN-CONTAINING PROTEIN 1, MITOCHONDRIAL"/>
    <property type="match status" value="1"/>
</dbReference>
<name>A0A6J6HND4_9ZZZZ</name>
<comment type="similarity">
    <text evidence="1">Belongs to the anaerobic coproporphyrinogen-III oxidase family. HemW subfamily.</text>
</comment>
<evidence type="ECO:0000256" key="1">
    <source>
        <dbReference type="ARBA" id="ARBA00006100"/>
    </source>
</evidence>
<sequence>MSEFGVYVHIPFCRHRCDYCAFATWTDRDHLMVEYVDAVVLDIQRKVAAGMPVADTVFFGGGTPTRLAPELITKIVAAIPLSANPEVTVECNPDDVSPELMRVYAAGGVNRVSIGVQAMVGHVLVSLGRTHDPSNVKRAVNAARDAGITSINLDLIYGVHGESLEDWRQTLESAIALRPTHISAYGLTVEAGTPLADDPARHPDDDDQADKYVMTDDMLGAAGMHNYEISNWALDGHECRHNKVYWSQGNYMGFGCASHSHENGRRFWNVRTPDRYIACVKEDISVEAADEVLDDETRAREALELSLRTADGVPVGTLDVESLEGLVSVQGNRVVLTRDGKLLANEVSLRLKPR</sequence>
<proteinExistence type="inferred from homology"/>
<dbReference type="SFLD" id="SFLDS00029">
    <property type="entry name" value="Radical_SAM"/>
    <property type="match status" value="1"/>
</dbReference>
<dbReference type="PANTHER" id="PTHR13932">
    <property type="entry name" value="COPROPORPHYRINIGEN III OXIDASE"/>
    <property type="match status" value="1"/>
</dbReference>
<reference evidence="3" key="1">
    <citation type="submission" date="2020-05" db="EMBL/GenBank/DDBJ databases">
        <authorList>
            <person name="Chiriac C."/>
            <person name="Salcher M."/>
            <person name="Ghai R."/>
            <person name="Kavagutti S V."/>
        </authorList>
    </citation>
    <scope>NUCLEOTIDE SEQUENCE</scope>
</reference>
<feature type="domain" description="Radical SAM core" evidence="2">
    <location>
        <begin position="1"/>
        <end position="228"/>
    </location>
</feature>
<dbReference type="CDD" id="cd01335">
    <property type="entry name" value="Radical_SAM"/>
    <property type="match status" value="1"/>
</dbReference>
<dbReference type="InterPro" id="IPR004559">
    <property type="entry name" value="HemW-like"/>
</dbReference>
<dbReference type="InterPro" id="IPR058240">
    <property type="entry name" value="rSAM_sf"/>
</dbReference>
<accession>A0A6J6HND4</accession>
<gene>
    <name evidence="3" type="ORF">UFOPK1874_00634</name>
</gene>
<dbReference type="InterPro" id="IPR034505">
    <property type="entry name" value="Coproporphyrinogen-III_oxidase"/>
</dbReference>
<dbReference type="GO" id="GO:0051539">
    <property type="term" value="F:4 iron, 4 sulfur cluster binding"/>
    <property type="evidence" value="ECO:0007669"/>
    <property type="project" value="InterPro"/>
</dbReference>
<evidence type="ECO:0000259" key="2">
    <source>
        <dbReference type="PROSITE" id="PS51918"/>
    </source>
</evidence>
<dbReference type="InterPro" id="IPR023404">
    <property type="entry name" value="rSAM_horseshoe"/>
</dbReference>
<dbReference type="SFLD" id="SFLDG01082">
    <property type="entry name" value="B12-binding_domain_containing"/>
    <property type="match status" value="1"/>
</dbReference>
<dbReference type="GO" id="GO:0005737">
    <property type="term" value="C:cytoplasm"/>
    <property type="evidence" value="ECO:0007669"/>
    <property type="project" value="InterPro"/>
</dbReference>
<dbReference type="InterPro" id="IPR006638">
    <property type="entry name" value="Elp3/MiaA/NifB-like_rSAM"/>
</dbReference>
<dbReference type="SFLD" id="SFLDF00562">
    <property type="entry name" value="HemN-like__clustered_with_heat"/>
    <property type="match status" value="1"/>
</dbReference>
<dbReference type="AlphaFoldDB" id="A0A6J6HND4"/>
<dbReference type="SFLD" id="SFLDG01065">
    <property type="entry name" value="anaerobic_coproporphyrinogen-I"/>
    <property type="match status" value="1"/>
</dbReference>
<dbReference type="GO" id="GO:0006779">
    <property type="term" value="P:porphyrin-containing compound biosynthetic process"/>
    <property type="evidence" value="ECO:0007669"/>
    <property type="project" value="InterPro"/>
</dbReference>
<organism evidence="3">
    <name type="scientific">freshwater metagenome</name>
    <dbReference type="NCBI Taxonomy" id="449393"/>
    <lineage>
        <taxon>unclassified sequences</taxon>
        <taxon>metagenomes</taxon>
        <taxon>ecological metagenomes</taxon>
    </lineage>
</organism>
<dbReference type="EMBL" id="CAEZUX010000056">
    <property type="protein sequence ID" value="CAB4614456.1"/>
    <property type="molecule type" value="Genomic_DNA"/>
</dbReference>
<dbReference type="NCBIfam" id="TIGR00539">
    <property type="entry name" value="hemN_rel"/>
    <property type="match status" value="1"/>
</dbReference>
<dbReference type="PROSITE" id="PS51918">
    <property type="entry name" value="RADICAL_SAM"/>
    <property type="match status" value="1"/>
</dbReference>
<dbReference type="Gene3D" id="3.80.30.20">
    <property type="entry name" value="tm_1862 like domain"/>
    <property type="match status" value="1"/>
</dbReference>